<dbReference type="EMBL" id="CADCVY010000045">
    <property type="protein sequence ID" value="CAA9498034.1"/>
    <property type="molecule type" value="Genomic_DNA"/>
</dbReference>
<reference evidence="1" key="1">
    <citation type="submission" date="2020-02" db="EMBL/GenBank/DDBJ databases">
        <authorList>
            <person name="Meier V. D."/>
        </authorList>
    </citation>
    <scope>NUCLEOTIDE SEQUENCE</scope>
    <source>
        <strain evidence="1">AVDCRST_MAG44</strain>
    </source>
</reference>
<gene>
    <name evidence="1" type="ORF">AVDCRST_MAG44-580</name>
</gene>
<dbReference type="Pfam" id="PF06835">
    <property type="entry name" value="LptC"/>
    <property type="match status" value="1"/>
</dbReference>
<evidence type="ECO:0008006" key="2">
    <source>
        <dbReference type="Google" id="ProtNLM"/>
    </source>
</evidence>
<name>A0A6J4SMK3_9SPHN</name>
<dbReference type="Gene3D" id="2.60.450.10">
    <property type="entry name" value="Lipopolysaccharide (LPS) transport protein A like domain"/>
    <property type="match status" value="1"/>
</dbReference>
<evidence type="ECO:0000313" key="1">
    <source>
        <dbReference type="EMBL" id="CAA9498034.1"/>
    </source>
</evidence>
<dbReference type="InterPro" id="IPR010664">
    <property type="entry name" value="LipoPS_assembly_LptC-rel"/>
</dbReference>
<sequence length="212" mass="23106">MSEAAVTRRSGQQRWATPGSAHDRLVGWSKVLLPSAVGVLVAVLALAPLDNKDEVSFILDKNKVENAPERMRVEAARYTGTDDRGQPFQITAQSAIQRSSDTPVVDIRGMFARLGLRQGPLMIGANQGNYNLDSHRIAINGPVRVVGPDGYRLATRDVNVDLKSRQLASDGRVVGQMRLGTFEAERLRADLGERKIVLDGGVRLKIVQGAVR</sequence>
<proteinExistence type="predicted"/>
<accession>A0A6J4SMK3</accession>
<protein>
    <recommendedName>
        <fullName evidence="2">Lipopolysaccharide export system protein LptC</fullName>
    </recommendedName>
</protein>
<dbReference type="AlphaFoldDB" id="A0A6J4SMK3"/>
<organism evidence="1">
    <name type="scientific">uncultured Sphingomonas sp</name>
    <dbReference type="NCBI Taxonomy" id="158754"/>
    <lineage>
        <taxon>Bacteria</taxon>
        <taxon>Pseudomonadati</taxon>
        <taxon>Pseudomonadota</taxon>
        <taxon>Alphaproteobacteria</taxon>
        <taxon>Sphingomonadales</taxon>
        <taxon>Sphingomonadaceae</taxon>
        <taxon>Sphingomonas</taxon>
        <taxon>environmental samples</taxon>
    </lineage>
</organism>